<dbReference type="EMBL" id="CM046397">
    <property type="protein sequence ID" value="KAI8536135.1"/>
    <property type="molecule type" value="Genomic_DNA"/>
</dbReference>
<accession>A0ACC0M5B3</accession>
<dbReference type="Proteomes" id="UP001062846">
    <property type="component" value="Chromosome 10"/>
</dbReference>
<gene>
    <name evidence="1" type="ORF">RHMOL_Rhmol10G0233000</name>
</gene>
<evidence type="ECO:0000313" key="2">
    <source>
        <dbReference type="Proteomes" id="UP001062846"/>
    </source>
</evidence>
<reference evidence="1" key="1">
    <citation type="submission" date="2022-02" db="EMBL/GenBank/DDBJ databases">
        <title>Plant Genome Project.</title>
        <authorList>
            <person name="Zhang R.-G."/>
        </authorList>
    </citation>
    <scope>NUCLEOTIDE SEQUENCE</scope>
    <source>
        <strain evidence="1">AT1</strain>
    </source>
</reference>
<comment type="caution">
    <text evidence="1">The sequence shown here is derived from an EMBL/GenBank/DDBJ whole genome shotgun (WGS) entry which is preliminary data.</text>
</comment>
<organism evidence="1 2">
    <name type="scientific">Rhododendron molle</name>
    <name type="common">Chinese azalea</name>
    <name type="synonym">Azalea mollis</name>
    <dbReference type="NCBI Taxonomy" id="49168"/>
    <lineage>
        <taxon>Eukaryota</taxon>
        <taxon>Viridiplantae</taxon>
        <taxon>Streptophyta</taxon>
        <taxon>Embryophyta</taxon>
        <taxon>Tracheophyta</taxon>
        <taxon>Spermatophyta</taxon>
        <taxon>Magnoliopsida</taxon>
        <taxon>eudicotyledons</taxon>
        <taxon>Gunneridae</taxon>
        <taxon>Pentapetalae</taxon>
        <taxon>asterids</taxon>
        <taxon>Ericales</taxon>
        <taxon>Ericaceae</taxon>
        <taxon>Ericoideae</taxon>
        <taxon>Rhodoreae</taxon>
        <taxon>Rhododendron</taxon>
    </lineage>
</organism>
<name>A0ACC0M5B3_RHOML</name>
<evidence type="ECO:0000313" key="1">
    <source>
        <dbReference type="EMBL" id="KAI8536135.1"/>
    </source>
</evidence>
<sequence length="89" mass="10150">MRHCFVSFPAKNTIPLVRYGKLGNKFQRYYFHEPSLQSIQIRIRKTPESLLFLCDFLREYGATGATQSSIFWPSTATGLHSKAYSGQAS</sequence>
<proteinExistence type="predicted"/>
<protein>
    <submittedName>
        <fullName evidence="1">Uncharacterized protein</fullName>
    </submittedName>
</protein>
<keyword evidence="2" id="KW-1185">Reference proteome</keyword>